<gene>
    <name evidence="2" type="ORF">G3N55_06470</name>
</gene>
<evidence type="ECO:0000313" key="2">
    <source>
        <dbReference type="EMBL" id="NDY42486.1"/>
    </source>
</evidence>
<dbReference type="RefSeq" id="WP_163298626.1">
    <property type="nucleotide sequence ID" value="NZ_JAAGRR010000060.1"/>
</dbReference>
<protein>
    <recommendedName>
        <fullName evidence="4">MipA/OmpV family protein</fullName>
    </recommendedName>
</protein>
<proteinExistence type="predicted"/>
<dbReference type="EMBL" id="JAAGRR010000060">
    <property type="protein sequence ID" value="NDY42486.1"/>
    <property type="molecule type" value="Genomic_DNA"/>
</dbReference>
<dbReference type="PROSITE" id="PS00430">
    <property type="entry name" value="TONB_DEPENDENT_REC_1"/>
    <property type="match status" value="1"/>
</dbReference>
<accession>A0A6N9TVH0</accession>
<sequence>MTHAMNAVAAVLAATVLALGMTAALPAPAPAAEDRPTAGLTVDVLSQYVWRGFALTEDSVVVQPSLTVGYRGFEANLWGNVDTDRRGALAGQHLNSWTETDATLSYTASLGPVALTGGYIYYALDGVAVDDSEEVFAAVALDAPLNPTLTVYREVAHLPSWYVTLAVSHSVALPHGMSLDLGAQAAYLVSGDRDGYPEVDDRGVIHGKFNDFRDGLVSAALAIPVSPDLTVTPEVFWSFPLSADSEALTRDSGLSVTNDKDNFVYGGVSVSLAF</sequence>
<keyword evidence="1" id="KW-0732">Signal</keyword>
<reference evidence="2 3" key="1">
    <citation type="submission" date="2020-02" db="EMBL/GenBank/DDBJ databases">
        <title>Comparative genomics of sulfur disproportionating microorganisms.</title>
        <authorList>
            <person name="Ward L.M."/>
            <person name="Bertran E."/>
            <person name="Johnston D.T."/>
        </authorList>
    </citation>
    <scope>NUCLEOTIDE SEQUENCE [LARGE SCALE GENOMIC DNA]</scope>
    <source>
        <strain evidence="2 3">DSM 100025</strain>
    </source>
</reference>
<evidence type="ECO:0008006" key="4">
    <source>
        <dbReference type="Google" id="ProtNLM"/>
    </source>
</evidence>
<name>A0A6N9TVH0_DISTH</name>
<comment type="caution">
    <text evidence="2">The sequence shown here is derived from an EMBL/GenBank/DDBJ whole genome shotgun (WGS) entry which is preliminary data.</text>
</comment>
<organism evidence="2 3">
    <name type="scientific">Dissulfurirhabdus thermomarina</name>
    <dbReference type="NCBI Taxonomy" id="1765737"/>
    <lineage>
        <taxon>Bacteria</taxon>
        <taxon>Deltaproteobacteria</taxon>
        <taxon>Dissulfurirhabdaceae</taxon>
        <taxon>Dissulfurirhabdus</taxon>
    </lineage>
</organism>
<evidence type="ECO:0000256" key="1">
    <source>
        <dbReference type="SAM" id="SignalP"/>
    </source>
</evidence>
<dbReference type="AlphaFoldDB" id="A0A6N9TVH0"/>
<dbReference type="InterPro" id="IPR010916">
    <property type="entry name" value="TonB_box_CS"/>
</dbReference>
<dbReference type="Proteomes" id="UP000469346">
    <property type="component" value="Unassembled WGS sequence"/>
</dbReference>
<feature type="chain" id="PRO_5026992929" description="MipA/OmpV family protein" evidence="1">
    <location>
        <begin position="32"/>
        <end position="274"/>
    </location>
</feature>
<evidence type="ECO:0000313" key="3">
    <source>
        <dbReference type="Proteomes" id="UP000469346"/>
    </source>
</evidence>
<feature type="signal peptide" evidence="1">
    <location>
        <begin position="1"/>
        <end position="31"/>
    </location>
</feature>
<keyword evidence="3" id="KW-1185">Reference proteome</keyword>